<dbReference type="Proteomes" id="UP001149719">
    <property type="component" value="Unassembled WGS sequence"/>
</dbReference>
<sequence>MSDKIVLFPTLTLSKAMFDNKASQLEKDVQQYVSKDELANLREAFDVARKDWPIEAPELPEENKHYSFKR</sequence>
<keyword evidence="2" id="KW-1185">Reference proteome</keyword>
<gene>
    <name evidence="1" type="ORF">O1D97_02875</name>
</gene>
<organism evidence="1 2">
    <name type="scientific">Marinomonas phaeophyticola</name>
    <dbReference type="NCBI Taxonomy" id="3004091"/>
    <lineage>
        <taxon>Bacteria</taxon>
        <taxon>Pseudomonadati</taxon>
        <taxon>Pseudomonadota</taxon>
        <taxon>Gammaproteobacteria</taxon>
        <taxon>Oceanospirillales</taxon>
        <taxon>Oceanospirillaceae</taxon>
        <taxon>Marinomonas</taxon>
    </lineage>
</organism>
<name>A0ABT4JQF1_9GAMM</name>
<evidence type="ECO:0000313" key="1">
    <source>
        <dbReference type="EMBL" id="MCZ2720612.1"/>
    </source>
</evidence>
<accession>A0ABT4JQF1</accession>
<proteinExistence type="predicted"/>
<dbReference type="RefSeq" id="WP_269122650.1">
    <property type="nucleotide sequence ID" value="NZ_JAPUBN010000010.1"/>
</dbReference>
<reference evidence="1" key="1">
    <citation type="submission" date="2022-12" db="EMBL/GenBank/DDBJ databases">
        <title>Marinomonas 15G1-11 sp. nov, isolated from marine algae.</title>
        <authorList>
            <person name="Butt M."/>
            <person name="Choi D.G."/>
            <person name="Kim J.M."/>
            <person name="Lee J.K."/>
            <person name="Baek J.H."/>
            <person name="Jeon C.O."/>
        </authorList>
    </citation>
    <scope>NUCLEOTIDE SEQUENCE</scope>
    <source>
        <strain evidence="1">15G1-11</strain>
    </source>
</reference>
<protein>
    <recommendedName>
        <fullName evidence="3">Addiction module component</fullName>
    </recommendedName>
</protein>
<evidence type="ECO:0000313" key="2">
    <source>
        <dbReference type="Proteomes" id="UP001149719"/>
    </source>
</evidence>
<comment type="caution">
    <text evidence="1">The sequence shown here is derived from an EMBL/GenBank/DDBJ whole genome shotgun (WGS) entry which is preliminary data.</text>
</comment>
<evidence type="ECO:0008006" key="3">
    <source>
        <dbReference type="Google" id="ProtNLM"/>
    </source>
</evidence>
<dbReference type="EMBL" id="JAPUBN010000010">
    <property type="protein sequence ID" value="MCZ2720612.1"/>
    <property type="molecule type" value="Genomic_DNA"/>
</dbReference>